<proteinExistence type="predicted"/>
<evidence type="ECO:0000259" key="5">
    <source>
        <dbReference type="Pfam" id="PF01258"/>
    </source>
</evidence>
<dbReference type="InterPro" id="IPR000962">
    <property type="entry name" value="Znf_DskA_TraR"/>
</dbReference>
<keyword evidence="1" id="KW-0479">Metal-binding</keyword>
<dbReference type="AlphaFoldDB" id="A0A1G9UAR5"/>
<dbReference type="SUPFAM" id="SSF57716">
    <property type="entry name" value="Glucocorticoid receptor-like (DNA-binding domain)"/>
    <property type="match status" value="1"/>
</dbReference>
<evidence type="ECO:0000313" key="7">
    <source>
        <dbReference type="Proteomes" id="UP000198552"/>
    </source>
</evidence>
<evidence type="ECO:0000313" key="6">
    <source>
        <dbReference type="EMBL" id="SDM56978.1"/>
    </source>
</evidence>
<accession>A0A1G9UAR5</accession>
<dbReference type="Proteomes" id="UP000198552">
    <property type="component" value="Unassembled WGS sequence"/>
</dbReference>
<protein>
    <submittedName>
        <fullName evidence="6">Transcriptional regulator, TraR/DksA family</fullName>
    </submittedName>
</protein>
<reference evidence="7" key="1">
    <citation type="submission" date="2016-10" db="EMBL/GenBank/DDBJ databases">
        <authorList>
            <person name="Varghese N."/>
            <person name="Submissions S."/>
        </authorList>
    </citation>
    <scope>NUCLEOTIDE SEQUENCE [LARGE SCALE GENOMIC DNA]</scope>
    <source>
        <strain evidence="7">EPL6</strain>
    </source>
</reference>
<comment type="caution">
    <text evidence="4">Lacks conserved residue(s) required for the propagation of feature annotation.</text>
</comment>
<dbReference type="Pfam" id="PF01258">
    <property type="entry name" value="zf-dskA_traR"/>
    <property type="match status" value="1"/>
</dbReference>
<dbReference type="STRING" id="1527607.SAMN05428957_10876"/>
<dbReference type="PROSITE" id="PS51128">
    <property type="entry name" value="ZF_DKSA_2"/>
    <property type="match status" value="1"/>
</dbReference>
<feature type="domain" description="Zinc finger DksA/TraR C4-type" evidence="5">
    <location>
        <begin position="51"/>
        <end position="78"/>
    </location>
</feature>
<evidence type="ECO:0000256" key="1">
    <source>
        <dbReference type="ARBA" id="ARBA00022723"/>
    </source>
</evidence>
<sequence length="83" mass="8832">MTDDIDRAQAREAELLADALRAHARRAGLAGRTVADSAHFCGERSGGELGCGEPIAPARRAALPGCQLCVDCQARQERTRGTR</sequence>
<dbReference type="RefSeq" id="WP_091571168.1">
    <property type="nucleotide sequence ID" value="NZ_FNHP01000008.1"/>
</dbReference>
<organism evidence="6 7">
    <name type="scientific">Oryzisolibacter propanilivorax</name>
    <dbReference type="NCBI Taxonomy" id="1527607"/>
    <lineage>
        <taxon>Bacteria</taxon>
        <taxon>Pseudomonadati</taxon>
        <taxon>Pseudomonadota</taxon>
        <taxon>Betaproteobacteria</taxon>
        <taxon>Burkholderiales</taxon>
        <taxon>Comamonadaceae</taxon>
        <taxon>Oryzisolibacter</taxon>
    </lineage>
</organism>
<dbReference type="Gene3D" id="1.20.120.910">
    <property type="entry name" value="DksA, coiled-coil domain"/>
    <property type="match status" value="1"/>
</dbReference>
<dbReference type="GO" id="GO:0008270">
    <property type="term" value="F:zinc ion binding"/>
    <property type="evidence" value="ECO:0007669"/>
    <property type="project" value="UniProtKB-KW"/>
</dbReference>
<keyword evidence="2" id="KW-0863">Zinc-finger</keyword>
<keyword evidence="7" id="KW-1185">Reference proteome</keyword>
<dbReference type="EMBL" id="FNHP01000008">
    <property type="protein sequence ID" value="SDM56978.1"/>
    <property type="molecule type" value="Genomic_DNA"/>
</dbReference>
<evidence type="ECO:0000256" key="3">
    <source>
        <dbReference type="ARBA" id="ARBA00022833"/>
    </source>
</evidence>
<gene>
    <name evidence="6" type="ORF">SAMN05428957_10876</name>
</gene>
<name>A0A1G9UAR5_9BURK</name>
<dbReference type="OrthoDB" id="9811543at2"/>
<evidence type="ECO:0000256" key="2">
    <source>
        <dbReference type="ARBA" id="ARBA00022771"/>
    </source>
</evidence>
<evidence type="ECO:0000256" key="4">
    <source>
        <dbReference type="PROSITE-ProRule" id="PRU00510"/>
    </source>
</evidence>
<keyword evidence="3" id="KW-0862">Zinc</keyword>